<protein>
    <submittedName>
        <fullName evidence="1">Uncharacterized protein</fullName>
    </submittedName>
</protein>
<organism evidence="1">
    <name type="scientific">marine metagenome</name>
    <dbReference type="NCBI Taxonomy" id="408172"/>
    <lineage>
        <taxon>unclassified sequences</taxon>
        <taxon>metagenomes</taxon>
        <taxon>ecological metagenomes</taxon>
    </lineage>
</organism>
<gene>
    <name evidence="1" type="ORF">METZ01_LOCUS112509</name>
</gene>
<evidence type="ECO:0000313" key="1">
    <source>
        <dbReference type="EMBL" id="SVA59655.1"/>
    </source>
</evidence>
<dbReference type="AlphaFoldDB" id="A0A381X4H9"/>
<proteinExistence type="predicted"/>
<name>A0A381X4H9_9ZZZZ</name>
<dbReference type="EMBL" id="UINC01013886">
    <property type="protein sequence ID" value="SVA59655.1"/>
    <property type="molecule type" value="Genomic_DNA"/>
</dbReference>
<accession>A0A381X4H9</accession>
<reference evidence="1" key="1">
    <citation type="submission" date="2018-05" db="EMBL/GenBank/DDBJ databases">
        <authorList>
            <person name="Lanie J.A."/>
            <person name="Ng W.-L."/>
            <person name="Kazmierczak K.M."/>
            <person name="Andrzejewski T.M."/>
            <person name="Davidsen T.M."/>
            <person name="Wayne K.J."/>
            <person name="Tettelin H."/>
            <person name="Glass J.I."/>
            <person name="Rusch D."/>
            <person name="Podicherti R."/>
            <person name="Tsui H.-C.T."/>
            <person name="Winkler M.E."/>
        </authorList>
    </citation>
    <scope>NUCLEOTIDE SEQUENCE</scope>
</reference>
<sequence length="65" mass="7276">MTILRALLNSHQAGLVLVILLTSSELLEILNLSTRVLVIRDGRLAEELSDEETDQDRVMRLMTGV</sequence>